<evidence type="ECO:0000256" key="7">
    <source>
        <dbReference type="ARBA" id="ARBA00022692"/>
    </source>
</evidence>
<keyword evidence="9 14" id="KW-1133">Transmembrane helix</keyword>
<evidence type="ECO:0000256" key="11">
    <source>
        <dbReference type="ARBA" id="ARBA00023136"/>
    </source>
</evidence>
<dbReference type="InterPro" id="IPR023011">
    <property type="entry name" value="ATP_synth_F0_asu_AS"/>
</dbReference>
<evidence type="ECO:0000256" key="3">
    <source>
        <dbReference type="ARBA" id="ARBA00006810"/>
    </source>
</evidence>
<comment type="similarity">
    <text evidence="3">Belongs to the ATPase A chain family.</text>
</comment>
<dbReference type="InterPro" id="IPR035908">
    <property type="entry name" value="F0_ATP_A_sf"/>
</dbReference>
<evidence type="ECO:0000256" key="4">
    <source>
        <dbReference type="ARBA" id="ARBA00011648"/>
    </source>
</evidence>
<evidence type="ECO:0000256" key="9">
    <source>
        <dbReference type="ARBA" id="ARBA00022989"/>
    </source>
</evidence>
<feature type="transmembrane region" description="Helical" evidence="14">
    <location>
        <begin position="178"/>
        <end position="196"/>
    </location>
</feature>
<comment type="function">
    <text evidence="1">Mitochondrial membrane ATP synthase (F(1)F(0) ATP synthase or Complex V) produces ATP from ADP in the presence of a proton gradient across the membrane which is generated by electron transport complexes of the respiratory chain. F-type ATPases consist of two structural domains, F(1) - containing the extramembraneous catalytic core and F(0) - containing the membrane proton channel, linked together by a central stalk and a peripheral stalk. During catalysis, ATP synthesis in the catalytic domain of F(1) is coupled via a rotary mechanism of the central stalk subunits to proton translocation. Key component of the proton channel; it may play a direct role in the translocation of protons across the membrane.</text>
</comment>
<dbReference type="Pfam" id="PF00119">
    <property type="entry name" value="ATP-synt_A"/>
    <property type="match status" value="1"/>
</dbReference>
<evidence type="ECO:0000256" key="13">
    <source>
        <dbReference type="RuleBase" id="RU004450"/>
    </source>
</evidence>
<gene>
    <name evidence="15" type="primary">ATP6</name>
</gene>
<evidence type="ECO:0000256" key="1">
    <source>
        <dbReference type="ARBA" id="ARBA00002070"/>
    </source>
</evidence>
<dbReference type="InterPro" id="IPR000568">
    <property type="entry name" value="ATP_synth_F0_asu"/>
</dbReference>
<comment type="subunit">
    <text evidence="4">F-type ATPases have 2 components, CF(1) - the catalytic core - and CF(0) - the membrane proton channel. CF(1) has five subunits: alpha(3), beta(3), gamma(1), delta(1), epsilon(1). CF(0) has three main subunits: a, b and c.</text>
</comment>
<keyword evidence="15" id="KW-0496">Mitochondrion</keyword>
<keyword evidence="11 14" id="KW-0472">Membrane</keyword>
<evidence type="ECO:0000256" key="14">
    <source>
        <dbReference type="SAM" id="Phobius"/>
    </source>
</evidence>
<dbReference type="GO" id="GO:0046933">
    <property type="term" value="F:proton-transporting ATP synthase activity, rotational mechanism"/>
    <property type="evidence" value="ECO:0007669"/>
    <property type="project" value="TreeGrafter"/>
</dbReference>
<feature type="transmembrane region" description="Helical" evidence="14">
    <location>
        <begin position="20"/>
        <end position="37"/>
    </location>
</feature>
<evidence type="ECO:0000256" key="10">
    <source>
        <dbReference type="ARBA" id="ARBA00023065"/>
    </source>
</evidence>
<keyword evidence="6" id="KW-0138">CF(0)</keyword>
<geneLocation type="mitochondrion" evidence="15"/>
<comment type="subcellular location">
    <subcellularLocation>
        <location evidence="2">Membrane</location>
        <topology evidence="2">Multi-pass membrane protein</topology>
    </subcellularLocation>
    <subcellularLocation>
        <location evidence="13">Mitochondrion inner membrane</location>
        <topology evidence="13">Multi-pass membrane protein</topology>
    </subcellularLocation>
</comment>
<dbReference type="CDD" id="cd00310">
    <property type="entry name" value="ATP-synt_Fo_a_6"/>
    <property type="match status" value="1"/>
</dbReference>
<reference evidence="15" key="1">
    <citation type="submission" date="2015-04" db="EMBL/GenBank/DDBJ databases">
        <title>The complete mitochondrial genome of Telenomus dignus.</title>
        <authorList>
            <person name="Wei S.J."/>
            <person name="Wu Q.L."/>
        </authorList>
    </citation>
    <scope>NUCLEOTIDE SEQUENCE</scope>
</reference>
<evidence type="ECO:0000256" key="12">
    <source>
        <dbReference type="ARBA" id="ARBA00023310"/>
    </source>
</evidence>
<evidence type="ECO:0000313" key="15">
    <source>
        <dbReference type="EMBL" id="ALJ93705.1"/>
    </source>
</evidence>
<keyword evidence="8" id="KW-0375">Hydrogen ion transport</keyword>
<dbReference type="GO" id="GO:0005743">
    <property type="term" value="C:mitochondrial inner membrane"/>
    <property type="evidence" value="ECO:0007669"/>
    <property type="project" value="UniProtKB-SubCell"/>
</dbReference>
<dbReference type="PROSITE" id="PS00449">
    <property type="entry name" value="ATPASE_A"/>
    <property type="match status" value="1"/>
</dbReference>
<evidence type="ECO:0000256" key="8">
    <source>
        <dbReference type="ARBA" id="ARBA00022781"/>
    </source>
</evidence>
<sequence length="219" mass="25579">MMSIFNIFDPSTNNSFALNWMSTMFPILFLSMNFWFIPSRWNNLWNFLFKFLNNELNVILQKKIYKINFISMFSMIMMINLMGLFSFIFTSSSHMSMNLSLSLPMWLSFMIIGWMFNTNHMLAHQVPQGTPNILMPFMVMIEFISNIIRPGTLSIRLTANMIAGHLLLTLISNNGNKLMFIFAMSLIIIQTLLMMLELSCCNNSIMCFYNFIKTMFSSN</sequence>
<evidence type="ECO:0000256" key="6">
    <source>
        <dbReference type="ARBA" id="ARBA00022547"/>
    </source>
</evidence>
<feature type="transmembrane region" description="Helical" evidence="14">
    <location>
        <begin position="129"/>
        <end position="148"/>
    </location>
</feature>
<dbReference type="Gene3D" id="1.20.120.220">
    <property type="entry name" value="ATP synthase, F0 complex, subunit A"/>
    <property type="match status" value="1"/>
</dbReference>
<dbReference type="PANTHER" id="PTHR11410:SF0">
    <property type="entry name" value="ATP SYNTHASE SUBUNIT A"/>
    <property type="match status" value="1"/>
</dbReference>
<dbReference type="NCBIfam" id="TIGR01131">
    <property type="entry name" value="ATP_synt_6_or_A"/>
    <property type="match status" value="1"/>
</dbReference>
<accession>A0A342I4D0</accession>
<keyword evidence="10" id="KW-0406">Ion transport</keyword>
<organism evidence="15">
    <name type="scientific">Telenomus dignus</name>
    <dbReference type="NCBI Taxonomy" id="1738631"/>
    <lineage>
        <taxon>Eukaryota</taxon>
        <taxon>Metazoa</taxon>
        <taxon>Ecdysozoa</taxon>
        <taxon>Arthropoda</taxon>
        <taxon>Hexapoda</taxon>
        <taxon>Insecta</taxon>
        <taxon>Pterygota</taxon>
        <taxon>Neoptera</taxon>
        <taxon>Endopterygota</taxon>
        <taxon>Hymenoptera</taxon>
        <taxon>Apocrita</taxon>
        <taxon>Proctotrupomorpha</taxon>
        <taxon>Platygastroidea</taxon>
        <taxon>Scelionidae</taxon>
        <taxon>Telenominae</taxon>
        <taxon>Telenomus</taxon>
    </lineage>
</organism>
<dbReference type="InterPro" id="IPR045083">
    <property type="entry name" value="ATP_synth_F0_asu_bact/mt"/>
</dbReference>
<proteinExistence type="inferred from homology"/>
<name>A0A342I4D0_9HYME</name>
<protein>
    <recommendedName>
        <fullName evidence="13">ATP synthase subunit a</fullName>
    </recommendedName>
</protein>
<dbReference type="SUPFAM" id="SSF81336">
    <property type="entry name" value="F1F0 ATP synthase subunit A"/>
    <property type="match status" value="1"/>
</dbReference>
<evidence type="ECO:0000256" key="5">
    <source>
        <dbReference type="ARBA" id="ARBA00022448"/>
    </source>
</evidence>
<evidence type="ECO:0000256" key="2">
    <source>
        <dbReference type="ARBA" id="ARBA00004141"/>
    </source>
</evidence>
<dbReference type="GO" id="GO:0045259">
    <property type="term" value="C:proton-transporting ATP synthase complex"/>
    <property type="evidence" value="ECO:0007669"/>
    <property type="project" value="UniProtKB-KW"/>
</dbReference>
<dbReference type="PRINTS" id="PR00123">
    <property type="entry name" value="ATPASEA"/>
</dbReference>
<dbReference type="PANTHER" id="PTHR11410">
    <property type="entry name" value="ATP SYNTHASE SUBUNIT A"/>
    <property type="match status" value="1"/>
</dbReference>
<feature type="transmembrane region" description="Helical" evidence="14">
    <location>
        <begin position="69"/>
        <end position="89"/>
    </location>
</feature>
<dbReference type="EMBL" id="KR270640">
    <property type="protein sequence ID" value="ALJ93705.1"/>
    <property type="molecule type" value="Genomic_DNA"/>
</dbReference>
<keyword evidence="7 14" id="KW-0812">Transmembrane</keyword>
<keyword evidence="5" id="KW-0813">Transport</keyword>
<feature type="transmembrane region" description="Helical" evidence="14">
    <location>
        <begin position="95"/>
        <end position="117"/>
    </location>
</feature>
<dbReference type="AlphaFoldDB" id="A0A342I4D0"/>
<keyword evidence="12" id="KW-0066">ATP synthesis</keyword>